<evidence type="ECO:0000313" key="2">
    <source>
        <dbReference type="EMBL" id="CAF4396496.1"/>
    </source>
</evidence>
<protein>
    <submittedName>
        <fullName evidence="3">Uncharacterized protein</fullName>
    </submittedName>
</protein>
<evidence type="ECO:0000313" key="5">
    <source>
        <dbReference type="Proteomes" id="UP000681967"/>
    </source>
</evidence>
<dbReference type="Proteomes" id="UP000681720">
    <property type="component" value="Unassembled WGS sequence"/>
</dbReference>
<evidence type="ECO:0000313" key="3">
    <source>
        <dbReference type="EMBL" id="CAF4472951.1"/>
    </source>
</evidence>
<name>A0A8S2X2B5_9BILA</name>
<dbReference type="GO" id="GO:0006123">
    <property type="term" value="P:mitochondrial electron transport, cytochrome c to oxygen"/>
    <property type="evidence" value="ECO:0007669"/>
    <property type="project" value="InterPro"/>
</dbReference>
<dbReference type="SUPFAM" id="SSF57802">
    <property type="entry name" value="Rubredoxin-like"/>
    <property type="match status" value="1"/>
</dbReference>
<comment type="caution">
    <text evidence="3">The sequence shown here is derived from an EMBL/GenBank/DDBJ whole genome shotgun (WGS) entry which is preliminary data.</text>
</comment>
<dbReference type="GO" id="GO:0045277">
    <property type="term" value="C:respiratory chain complex IV"/>
    <property type="evidence" value="ECO:0007669"/>
    <property type="project" value="InterPro"/>
</dbReference>
<sequence>NTFYLTGFPNPWDVILNKRRFEYAMKFKGYDDPFDMMPVKRVENSSPENPNLLPSCNDKRL</sequence>
<gene>
    <name evidence="2" type="ORF">BYL167_LOCUS31349</name>
    <name evidence="3" type="ORF">BYL167_LOCUS34749</name>
    <name evidence="4" type="ORF">GIL414_LOCUS50491</name>
</gene>
<feature type="non-terminal residue" evidence="3">
    <location>
        <position position="1"/>
    </location>
</feature>
<evidence type="ECO:0000313" key="4">
    <source>
        <dbReference type="EMBL" id="CAF4873319.1"/>
    </source>
</evidence>
<feature type="non-terminal residue" evidence="3">
    <location>
        <position position="61"/>
    </location>
</feature>
<dbReference type="Gene3D" id="2.60.11.10">
    <property type="entry name" value="Cytochrome c oxidase, subunit Vb"/>
    <property type="match status" value="1"/>
</dbReference>
<dbReference type="GO" id="GO:0005740">
    <property type="term" value="C:mitochondrial envelope"/>
    <property type="evidence" value="ECO:0007669"/>
    <property type="project" value="InterPro"/>
</dbReference>
<dbReference type="EMBL" id="CAJOBH010071239">
    <property type="protein sequence ID" value="CAF4472951.1"/>
    <property type="molecule type" value="Genomic_DNA"/>
</dbReference>
<organism evidence="3 5">
    <name type="scientific">Rotaria magnacalcarata</name>
    <dbReference type="NCBI Taxonomy" id="392030"/>
    <lineage>
        <taxon>Eukaryota</taxon>
        <taxon>Metazoa</taxon>
        <taxon>Spiralia</taxon>
        <taxon>Gnathifera</taxon>
        <taxon>Rotifera</taxon>
        <taxon>Eurotatoria</taxon>
        <taxon>Bdelloidea</taxon>
        <taxon>Philodinida</taxon>
        <taxon>Philodinidae</taxon>
        <taxon>Rotaria</taxon>
    </lineage>
</organism>
<accession>A0A8S2X2B5</accession>
<reference evidence="3" key="1">
    <citation type="submission" date="2021-02" db="EMBL/GenBank/DDBJ databases">
        <authorList>
            <person name="Nowell W R."/>
        </authorList>
    </citation>
    <scope>NUCLEOTIDE SEQUENCE</scope>
</reference>
<dbReference type="AlphaFoldDB" id="A0A8S2X2B5"/>
<dbReference type="EMBL" id="CAJOBJ010168417">
    <property type="protein sequence ID" value="CAF4873319.1"/>
    <property type="molecule type" value="Genomic_DNA"/>
</dbReference>
<evidence type="ECO:0000256" key="1">
    <source>
        <dbReference type="SAM" id="MobiDB-lite"/>
    </source>
</evidence>
<feature type="region of interest" description="Disordered" evidence="1">
    <location>
        <begin position="41"/>
        <end position="61"/>
    </location>
</feature>
<dbReference type="EMBL" id="CAJOBH010054844">
    <property type="protein sequence ID" value="CAF4396496.1"/>
    <property type="molecule type" value="Genomic_DNA"/>
</dbReference>
<dbReference type="Proteomes" id="UP000681967">
    <property type="component" value="Unassembled WGS sequence"/>
</dbReference>
<feature type="compositionally biased region" description="Polar residues" evidence="1">
    <location>
        <begin position="44"/>
        <end position="54"/>
    </location>
</feature>
<dbReference type="InterPro" id="IPR036972">
    <property type="entry name" value="Cyt_c_oxidase_su5b_sf"/>
</dbReference>
<proteinExistence type="predicted"/>